<feature type="compositionally biased region" description="Polar residues" evidence="1">
    <location>
        <begin position="560"/>
        <end position="592"/>
    </location>
</feature>
<feature type="region of interest" description="Disordered" evidence="1">
    <location>
        <begin position="430"/>
        <end position="486"/>
    </location>
</feature>
<sequence length="964" mass="104747">MKFYCSNTMISFLIYLFAGTVFTVEGIKYDLKNCDPKYASWSPEHSACISDRQDTYGITFEEAEYILSRHNYYRSNVHRFNNQPPAGKMMKMVWDDEIAFLAQQWAHGCIYQHDTNENRNIPGLYQVGQNLAWSSIHSWSSIVDAWQNEVELFKFGQRTGNNVGHYTQMVWDTSSRLGCGYALCNETKHFFVCNYGPAGNYVGKLYKPYEVSAKPGSLCGGSLEPSSRLCDCDGKVCHNGGKLNVDTCECQCPPGVTWMDDVCDIQCDLVIDNFICASRGGNWPIEYCKLYDNVGFQYCPITCGLCPYNETHYWGSPISFDFGTERDTTTVTSARPFTVKATAATTKSITTTQTSTTRKLTPSTPKLTPSTTMQTPSTVKLTPSTTMQAPSTVKLTPSTIRETPSTTKLTPSTTMQAPYTVKLTPSTIRETPSTTKLTPSTTVQTPSSTMQTTSTPQQTPSTIRQTPSTLMQTPSTTKQIPDITNQTPSITNQVSVTSKQTPVVTTNKAVTTMITPVVTNGTFATMNDNSVTQKGESVTMKKDSNSTTPKLTTSVTPTPNSKAGDTMVDSSNEVPGITSIPTDTKSTLNSKSIQEDESSQTLSPPTGKPAIGVAFTTKIATLPTTSPPSPPPSTTEVPTTPTCGNCSALFHYEQTTPPHSTTTVNTDKNTPLGGQSSTILGGQSSTTLGGQSSTTTPLTTTAGVNGDNTSKGQFDNGDIEKEVINYVPDTEQKDGGLFDEDKHTGVEMSDNTDMHNGASDKEHNDLESPGANDQIADGSVESAKTTPALTTPTRVTTSKITTPQATITTKKVITTTFAPIPTTTTSRPTPVRGIIDSIQPLSPCDAVEPAACGQPSGSYWPSTYCSYASVKMICPAMCGICHAEYCVDYEGNVYEQSEQWVTLFGRFTCTENGILHENGCLIDDQFIPTGGQISYIEGPWKWKCDCQYRDGLYQTYCAPQYIQG</sequence>
<comment type="caution">
    <text evidence="2">The sequence shown here is derived from an EMBL/GenBank/DDBJ whole genome shotgun (WGS) entry which is preliminary data.</text>
</comment>
<dbReference type="SUPFAM" id="SSF55797">
    <property type="entry name" value="PR-1-like"/>
    <property type="match status" value="1"/>
</dbReference>
<evidence type="ECO:0000313" key="3">
    <source>
        <dbReference type="Proteomes" id="UP000749559"/>
    </source>
</evidence>
<feature type="compositionally biased region" description="Polar residues" evidence="1">
    <location>
        <begin position="373"/>
        <end position="393"/>
    </location>
</feature>
<dbReference type="OrthoDB" id="43654at2759"/>
<dbReference type="InterPro" id="IPR014044">
    <property type="entry name" value="CAP_dom"/>
</dbReference>
<feature type="compositionally biased region" description="Polar residues" evidence="1">
    <location>
        <begin position="470"/>
        <end position="486"/>
    </location>
</feature>
<dbReference type="InterPro" id="IPR035940">
    <property type="entry name" value="CAP_sf"/>
</dbReference>
<proteinExistence type="predicted"/>
<evidence type="ECO:0000256" key="1">
    <source>
        <dbReference type="SAM" id="MobiDB-lite"/>
    </source>
</evidence>
<dbReference type="CDD" id="cd05380">
    <property type="entry name" value="CAP_euk"/>
    <property type="match status" value="1"/>
</dbReference>
<dbReference type="InterPro" id="IPR002413">
    <property type="entry name" value="V5_allergen-like"/>
</dbReference>
<dbReference type="Proteomes" id="UP000749559">
    <property type="component" value="Unassembled WGS sequence"/>
</dbReference>
<accession>A0A8J1TV55</accession>
<dbReference type="PROSITE" id="PS01010">
    <property type="entry name" value="CRISP_2"/>
    <property type="match status" value="1"/>
</dbReference>
<feature type="region of interest" description="Disordered" evidence="1">
    <location>
        <begin position="743"/>
        <end position="797"/>
    </location>
</feature>
<feature type="region of interest" description="Disordered" evidence="1">
    <location>
        <begin position="527"/>
        <end position="610"/>
    </location>
</feature>
<dbReference type="PANTHER" id="PTHR10334">
    <property type="entry name" value="CYSTEINE-RICH SECRETORY PROTEIN-RELATED"/>
    <property type="match status" value="1"/>
</dbReference>
<dbReference type="InterPro" id="IPR001283">
    <property type="entry name" value="CRISP-related"/>
</dbReference>
<dbReference type="GO" id="GO:0005576">
    <property type="term" value="C:extracellular region"/>
    <property type="evidence" value="ECO:0007669"/>
    <property type="project" value="InterPro"/>
</dbReference>
<gene>
    <name evidence="2" type="ORF">OFUS_LOCUS20893</name>
</gene>
<evidence type="ECO:0000313" key="2">
    <source>
        <dbReference type="EMBL" id="CAH1796488.1"/>
    </source>
</evidence>
<keyword evidence="3" id="KW-1185">Reference proteome</keyword>
<feature type="region of interest" description="Disordered" evidence="1">
    <location>
        <begin position="621"/>
        <end position="640"/>
    </location>
</feature>
<dbReference type="Pfam" id="PF00188">
    <property type="entry name" value="CAP"/>
    <property type="match status" value="1"/>
</dbReference>
<feature type="region of interest" description="Disordered" evidence="1">
    <location>
        <begin position="350"/>
        <end position="393"/>
    </location>
</feature>
<dbReference type="EMBL" id="CAIIXF020000010">
    <property type="protein sequence ID" value="CAH1796488.1"/>
    <property type="molecule type" value="Genomic_DNA"/>
</dbReference>
<reference evidence="2" key="1">
    <citation type="submission" date="2022-03" db="EMBL/GenBank/DDBJ databases">
        <authorList>
            <person name="Martin C."/>
        </authorList>
    </citation>
    <scope>NUCLEOTIDE SEQUENCE</scope>
</reference>
<dbReference type="PROSITE" id="PS01009">
    <property type="entry name" value="CRISP_1"/>
    <property type="match status" value="1"/>
</dbReference>
<feature type="compositionally biased region" description="Low complexity" evidence="1">
    <location>
        <begin position="431"/>
        <end position="469"/>
    </location>
</feature>
<dbReference type="Gene3D" id="3.40.33.10">
    <property type="entry name" value="CAP"/>
    <property type="match status" value="1"/>
</dbReference>
<feature type="compositionally biased region" description="Low complexity" evidence="1">
    <location>
        <begin position="350"/>
        <end position="372"/>
    </location>
</feature>
<feature type="compositionally biased region" description="Polar residues" evidence="1">
    <location>
        <begin position="527"/>
        <end position="536"/>
    </location>
</feature>
<feature type="region of interest" description="Disordered" evidence="1">
    <location>
        <begin position="656"/>
        <end position="716"/>
    </location>
</feature>
<feature type="compositionally biased region" description="Low complexity" evidence="1">
    <location>
        <begin position="785"/>
        <end position="797"/>
    </location>
</feature>
<dbReference type="InterPro" id="IPR018244">
    <property type="entry name" value="Allrgn_V5/Tpx1_CS"/>
</dbReference>
<feature type="compositionally biased region" description="Low complexity" evidence="1">
    <location>
        <begin position="656"/>
        <end position="701"/>
    </location>
</feature>
<dbReference type="PRINTS" id="PR00837">
    <property type="entry name" value="V5TPXLIKE"/>
</dbReference>
<dbReference type="SMART" id="SM00198">
    <property type="entry name" value="SCP"/>
    <property type="match status" value="1"/>
</dbReference>
<dbReference type="PRINTS" id="PR00838">
    <property type="entry name" value="V5ALLERGEN"/>
</dbReference>
<feature type="compositionally biased region" description="Polar residues" evidence="1">
    <location>
        <begin position="702"/>
        <end position="713"/>
    </location>
</feature>
<name>A0A8J1TV55_OWEFU</name>
<feature type="compositionally biased region" description="Low complexity" evidence="1">
    <location>
        <begin position="547"/>
        <end position="559"/>
    </location>
</feature>
<dbReference type="AlphaFoldDB" id="A0A8J1TV55"/>
<protein>
    <submittedName>
        <fullName evidence="2">Uncharacterized protein</fullName>
    </submittedName>
</protein>
<organism evidence="2 3">
    <name type="scientific">Owenia fusiformis</name>
    <name type="common">Polychaete worm</name>
    <dbReference type="NCBI Taxonomy" id="6347"/>
    <lineage>
        <taxon>Eukaryota</taxon>
        <taxon>Metazoa</taxon>
        <taxon>Spiralia</taxon>
        <taxon>Lophotrochozoa</taxon>
        <taxon>Annelida</taxon>
        <taxon>Polychaeta</taxon>
        <taxon>Sedentaria</taxon>
        <taxon>Canalipalpata</taxon>
        <taxon>Sabellida</taxon>
        <taxon>Oweniida</taxon>
        <taxon>Oweniidae</taxon>
        <taxon>Owenia</taxon>
    </lineage>
</organism>